<dbReference type="RefSeq" id="WP_209465569.1">
    <property type="nucleotide sequence ID" value="NZ_JAGGLG010000004.1"/>
</dbReference>
<evidence type="ECO:0000313" key="3">
    <source>
        <dbReference type="EMBL" id="MBP2017426.1"/>
    </source>
</evidence>
<dbReference type="PANTHER" id="PTHR22990:SF15">
    <property type="entry name" value="F-BOX ONLY PROTEIN 10"/>
    <property type="match status" value="1"/>
</dbReference>
<keyword evidence="4" id="KW-1185">Reference proteome</keyword>
<organism evidence="3 4">
    <name type="scientific">Symbiobacterium terraclitae</name>
    <dbReference type="NCBI Taxonomy" id="557451"/>
    <lineage>
        <taxon>Bacteria</taxon>
        <taxon>Bacillati</taxon>
        <taxon>Bacillota</taxon>
        <taxon>Clostridia</taxon>
        <taxon>Eubacteriales</taxon>
        <taxon>Symbiobacteriaceae</taxon>
        <taxon>Symbiobacterium</taxon>
    </lineage>
</organism>
<dbReference type="InterPro" id="IPR011050">
    <property type="entry name" value="Pectin_lyase_fold/virulence"/>
</dbReference>
<feature type="domain" description="Right handed beta helix" evidence="2">
    <location>
        <begin position="66"/>
        <end position="215"/>
    </location>
</feature>
<gene>
    <name evidence="3" type="ORF">J2Z79_000809</name>
</gene>
<proteinExistence type="predicted"/>
<dbReference type="Proteomes" id="UP001519289">
    <property type="component" value="Unassembled WGS sequence"/>
</dbReference>
<comment type="caution">
    <text evidence="3">The sequence shown here is derived from an EMBL/GenBank/DDBJ whole genome shotgun (WGS) entry which is preliminary data.</text>
</comment>
<dbReference type="InterPro" id="IPR039448">
    <property type="entry name" value="Beta_helix"/>
</dbReference>
<protein>
    <submittedName>
        <fullName evidence="3">Parallel beta-helix repeat protein</fullName>
    </submittedName>
</protein>
<dbReference type="SMART" id="SM00710">
    <property type="entry name" value="PbH1"/>
    <property type="match status" value="8"/>
</dbReference>
<dbReference type="InterPro" id="IPR051550">
    <property type="entry name" value="SCF-Subunits/Alg-Epimerases"/>
</dbReference>
<dbReference type="SUPFAM" id="SSF51126">
    <property type="entry name" value="Pectin lyase-like"/>
    <property type="match status" value="1"/>
</dbReference>
<evidence type="ECO:0000256" key="1">
    <source>
        <dbReference type="ARBA" id="ARBA00022737"/>
    </source>
</evidence>
<evidence type="ECO:0000259" key="2">
    <source>
        <dbReference type="Pfam" id="PF13229"/>
    </source>
</evidence>
<sequence>MAVRHVPAEFTSIQDAVNQSAPGDTIRVAGGVYGESVTIPADRDRLAIIGSGQENVILQGDGTGVGLTISGSGHVTIAGLTVTGFATGIQVDTDDNIIRDVTVTGCGGDGIFVSPTGARNLFLRVAATNNGADGIEISGVVNYVIDCEFVGNGDDGIDINASGNLVVSTQASGNGSSGLDTVGNNTLAVGNRFVGNGRGMRAVSGGGSLVVGNFISRNRTVGGEFVNAAGGVVLANEVNCNQGQGLRFDGGGGFKVIRNEVENNGAQGIDLAGSLSLSLFDDNEIKENDAAGIRLAGGAAGNAVRRNELNRNRPDLEAEPPADVRNVFDENRCKRSQPPRLCC</sequence>
<reference evidence="3 4" key="1">
    <citation type="submission" date="2021-03" db="EMBL/GenBank/DDBJ databases">
        <title>Genomic Encyclopedia of Type Strains, Phase IV (KMG-IV): sequencing the most valuable type-strain genomes for metagenomic binning, comparative biology and taxonomic classification.</title>
        <authorList>
            <person name="Goeker M."/>
        </authorList>
    </citation>
    <scope>NUCLEOTIDE SEQUENCE [LARGE SCALE GENOMIC DNA]</scope>
    <source>
        <strain evidence="3 4">DSM 27138</strain>
    </source>
</reference>
<dbReference type="EMBL" id="JAGGLG010000004">
    <property type="protein sequence ID" value="MBP2017426.1"/>
    <property type="molecule type" value="Genomic_DNA"/>
</dbReference>
<keyword evidence="1" id="KW-0677">Repeat</keyword>
<name>A0ABS4JPF6_9FIRM</name>
<dbReference type="InterPro" id="IPR006626">
    <property type="entry name" value="PbH1"/>
</dbReference>
<dbReference type="Gene3D" id="2.160.20.10">
    <property type="entry name" value="Single-stranded right-handed beta-helix, Pectin lyase-like"/>
    <property type="match status" value="2"/>
</dbReference>
<dbReference type="InterPro" id="IPR012334">
    <property type="entry name" value="Pectin_lyas_fold"/>
</dbReference>
<dbReference type="Pfam" id="PF13229">
    <property type="entry name" value="Beta_helix"/>
    <property type="match status" value="1"/>
</dbReference>
<evidence type="ECO:0000313" key="4">
    <source>
        <dbReference type="Proteomes" id="UP001519289"/>
    </source>
</evidence>
<accession>A0ABS4JPF6</accession>
<dbReference type="PANTHER" id="PTHR22990">
    <property type="entry name" value="F-BOX ONLY PROTEIN"/>
    <property type="match status" value="1"/>
</dbReference>